<name>A0A8U0HSG4_9EURY</name>
<evidence type="ECO:0000259" key="1">
    <source>
        <dbReference type="SMART" id="SM00849"/>
    </source>
</evidence>
<dbReference type="InterPro" id="IPR036866">
    <property type="entry name" value="RibonucZ/Hydroxyglut_hydro"/>
</dbReference>
<dbReference type="EMBL" id="CP096659">
    <property type="protein sequence ID" value="UPV74052.1"/>
    <property type="molecule type" value="Genomic_DNA"/>
</dbReference>
<dbReference type="InterPro" id="IPR050855">
    <property type="entry name" value="NDM-1-like"/>
</dbReference>
<dbReference type="SUPFAM" id="SSF56281">
    <property type="entry name" value="Metallo-hydrolase/oxidoreductase"/>
    <property type="match status" value="1"/>
</dbReference>
<organism evidence="2 3">
    <name type="scientific">Halorussus limi</name>
    <dbReference type="NCBI Taxonomy" id="2938695"/>
    <lineage>
        <taxon>Archaea</taxon>
        <taxon>Methanobacteriati</taxon>
        <taxon>Methanobacteriota</taxon>
        <taxon>Stenosarchaea group</taxon>
        <taxon>Halobacteria</taxon>
        <taxon>Halobacteriales</taxon>
        <taxon>Haladaptataceae</taxon>
        <taxon>Halorussus</taxon>
    </lineage>
</organism>
<dbReference type="CDD" id="cd07721">
    <property type="entry name" value="yflN-like_MBL-fold"/>
    <property type="match status" value="1"/>
</dbReference>
<protein>
    <submittedName>
        <fullName evidence="2">MBL fold metallo-hydrolase</fullName>
    </submittedName>
</protein>
<dbReference type="Proteomes" id="UP000830729">
    <property type="component" value="Chromosome"/>
</dbReference>
<dbReference type="RefSeq" id="WP_248650101.1">
    <property type="nucleotide sequence ID" value="NZ_CP096659.1"/>
</dbReference>
<accession>A0A8U0HSG4</accession>
<dbReference type="InterPro" id="IPR001279">
    <property type="entry name" value="Metallo-B-lactamas"/>
</dbReference>
<dbReference type="Pfam" id="PF00753">
    <property type="entry name" value="Lactamase_B"/>
    <property type="match status" value="1"/>
</dbReference>
<proteinExistence type="predicted"/>
<reference evidence="2 3" key="1">
    <citation type="submission" date="2022-04" db="EMBL/GenBank/DDBJ databases">
        <title>Diverse halophilic archaea isolated from saline environments.</title>
        <authorList>
            <person name="Cui H.-L."/>
        </authorList>
    </citation>
    <scope>NUCLEOTIDE SEQUENCE [LARGE SCALE GENOMIC DNA]</scope>
    <source>
        <strain evidence="2 3">XZYJT49</strain>
    </source>
</reference>
<gene>
    <name evidence="2" type="ORF">M0R89_16120</name>
</gene>
<dbReference type="KEGG" id="halx:M0R89_16120"/>
<dbReference type="AlphaFoldDB" id="A0A8U0HSG4"/>
<dbReference type="Gene3D" id="3.60.15.10">
    <property type="entry name" value="Ribonuclease Z/Hydroxyacylglutathione hydrolase-like"/>
    <property type="match status" value="1"/>
</dbReference>
<sequence>MTDSSAVHALPLSFERDGGELVIHPAAVETPRGLVLVDVGLPGAVEQLSVHLDDLGYGWDDVWAVLVTHHDGDHVGSLPDFLDRTDAAVFAAREETPYIDGRRDPVKGGDSVGVPVDVEIEDGVTFRTEAGPMRVVGTPGHSPGHVSLLLPDADLLVAGDALTAPEGDLSGPNEEFTPEMDEATESVRTLAEYDVDRTLCYHGGLVDEGTDSIARIWDELAE</sequence>
<dbReference type="PANTHER" id="PTHR42951:SF15">
    <property type="entry name" value="METALLO-BETA-LACTAMASE SUPERFAMILY PROTEIN"/>
    <property type="match status" value="1"/>
</dbReference>
<dbReference type="SMART" id="SM00849">
    <property type="entry name" value="Lactamase_B"/>
    <property type="match status" value="1"/>
</dbReference>
<dbReference type="GeneID" id="72186757"/>
<keyword evidence="3" id="KW-1185">Reference proteome</keyword>
<feature type="domain" description="Metallo-beta-lactamase" evidence="1">
    <location>
        <begin position="22"/>
        <end position="202"/>
    </location>
</feature>
<evidence type="ECO:0000313" key="2">
    <source>
        <dbReference type="EMBL" id="UPV74052.1"/>
    </source>
</evidence>
<evidence type="ECO:0000313" key="3">
    <source>
        <dbReference type="Proteomes" id="UP000830729"/>
    </source>
</evidence>
<dbReference type="PANTHER" id="PTHR42951">
    <property type="entry name" value="METALLO-BETA-LACTAMASE DOMAIN-CONTAINING"/>
    <property type="match status" value="1"/>
</dbReference>